<sequence>MGSQKGMTDHNGIGFDTSKNQKIYENFFIPEKDKLKCSFCDKEGHIESFCFHKKKAGKS</sequence>
<keyword evidence="3" id="KW-1185">Reference proteome</keyword>
<evidence type="ECO:0000313" key="3">
    <source>
        <dbReference type="Proteomes" id="UP000002051"/>
    </source>
</evidence>
<accession>G7K8U2</accession>
<evidence type="ECO:0000313" key="1">
    <source>
        <dbReference type="EMBL" id="AES97711.1"/>
    </source>
</evidence>
<dbReference type="PaxDb" id="3880-AES97711"/>
<dbReference type="EMBL" id="CM001221">
    <property type="protein sequence ID" value="AES97711.1"/>
    <property type="molecule type" value="Genomic_DNA"/>
</dbReference>
<gene>
    <name evidence="1" type="ordered locus">MTR_5g058740</name>
</gene>
<dbReference type="AlphaFoldDB" id="G7K8U2"/>
<protein>
    <submittedName>
        <fullName evidence="1 2">Uncharacterized protein</fullName>
    </submittedName>
</protein>
<organism evidence="1 3">
    <name type="scientific">Medicago truncatula</name>
    <name type="common">Barrel medic</name>
    <name type="synonym">Medicago tribuloides</name>
    <dbReference type="NCBI Taxonomy" id="3880"/>
    <lineage>
        <taxon>Eukaryota</taxon>
        <taxon>Viridiplantae</taxon>
        <taxon>Streptophyta</taxon>
        <taxon>Embryophyta</taxon>
        <taxon>Tracheophyta</taxon>
        <taxon>Spermatophyta</taxon>
        <taxon>Magnoliopsida</taxon>
        <taxon>eudicotyledons</taxon>
        <taxon>Gunneridae</taxon>
        <taxon>Pentapetalae</taxon>
        <taxon>rosids</taxon>
        <taxon>fabids</taxon>
        <taxon>Fabales</taxon>
        <taxon>Fabaceae</taxon>
        <taxon>Papilionoideae</taxon>
        <taxon>50 kb inversion clade</taxon>
        <taxon>NPAAA clade</taxon>
        <taxon>Hologalegina</taxon>
        <taxon>IRL clade</taxon>
        <taxon>Trifolieae</taxon>
        <taxon>Medicago</taxon>
    </lineage>
</organism>
<reference evidence="1 3" key="1">
    <citation type="journal article" date="2011" name="Nature">
        <title>The Medicago genome provides insight into the evolution of rhizobial symbioses.</title>
        <authorList>
            <person name="Young N.D."/>
            <person name="Debelle F."/>
            <person name="Oldroyd G.E."/>
            <person name="Geurts R."/>
            <person name="Cannon S.B."/>
            <person name="Udvardi M.K."/>
            <person name="Benedito V.A."/>
            <person name="Mayer K.F."/>
            <person name="Gouzy J."/>
            <person name="Schoof H."/>
            <person name="Van de Peer Y."/>
            <person name="Proost S."/>
            <person name="Cook D.R."/>
            <person name="Meyers B.C."/>
            <person name="Spannagl M."/>
            <person name="Cheung F."/>
            <person name="De Mita S."/>
            <person name="Krishnakumar V."/>
            <person name="Gundlach H."/>
            <person name="Zhou S."/>
            <person name="Mudge J."/>
            <person name="Bharti A.K."/>
            <person name="Murray J.D."/>
            <person name="Naoumkina M.A."/>
            <person name="Rosen B."/>
            <person name="Silverstein K.A."/>
            <person name="Tang H."/>
            <person name="Rombauts S."/>
            <person name="Zhao P.X."/>
            <person name="Zhou P."/>
            <person name="Barbe V."/>
            <person name="Bardou P."/>
            <person name="Bechner M."/>
            <person name="Bellec A."/>
            <person name="Berger A."/>
            <person name="Berges H."/>
            <person name="Bidwell S."/>
            <person name="Bisseling T."/>
            <person name="Choisne N."/>
            <person name="Couloux A."/>
            <person name="Denny R."/>
            <person name="Deshpande S."/>
            <person name="Dai X."/>
            <person name="Doyle J.J."/>
            <person name="Dudez A.M."/>
            <person name="Farmer A.D."/>
            <person name="Fouteau S."/>
            <person name="Franken C."/>
            <person name="Gibelin C."/>
            <person name="Gish J."/>
            <person name="Goldstein S."/>
            <person name="Gonzalez A.J."/>
            <person name="Green P.J."/>
            <person name="Hallab A."/>
            <person name="Hartog M."/>
            <person name="Hua A."/>
            <person name="Humphray S.J."/>
            <person name="Jeong D.H."/>
            <person name="Jing Y."/>
            <person name="Jocker A."/>
            <person name="Kenton S.M."/>
            <person name="Kim D.J."/>
            <person name="Klee K."/>
            <person name="Lai H."/>
            <person name="Lang C."/>
            <person name="Lin S."/>
            <person name="Macmil S.L."/>
            <person name="Magdelenat G."/>
            <person name="Matthews L."/>
            <person name="McCorrison J."/>
            <person name="Monaghan E.L."/>
            <person name="Mun J.H."/>
            <person name="Najar F.Z."/>
            <person name="Nicholson C."/>
            <person name="Noirot C."/>
            <person name="O'Bleness M."/>
            <person name="Paule C.R."/>
            <person name="Poulain J."/>
            <person name="Prion F."/>
            <person name="Qin B."/>
            <person name="Qu C."/>
            <person name="Retzel E.F."/>
            <person name="Riddle C."/>
            <person name="Sallet E."/>
            <person name="Samain S."/>
            <person name="Samson N."/>
            <person name="Sanders I."/>
            <person name="Saurat O."/>
            <person name="Scarpelli C."/>
            <person name="Schiex T."/>
            <person name="Segurens B."/>
            <person name="Severin A.J."/>
            <person name="Sherrier D.J."/>
            <person name="Shi R."/>
            <person name="Sims S."/>
            <person name="Singer S.R."/>
            <person name="Sinharoy S."/>
            <person name="Sterck L."/>
            <person name="Viollet A."/>
            <person name="Wang B.B."/>
            <person name="Wang K."/>
            <person name="Wang M."/>
            <person name="Wang X."/>
            <person name="Warfsmann J."/>
            <person name="Weissenbach J."/>
            <person name="White D.D."/>
            <person name="White J.D."/>
            <person name="Wiley G.B."/>
            <person name="Wincker P."/>
            <person name="Xing Y."/>
            <person name="Yang L."/>
            <person name="Yao Z."/>
            <person name="Ying F."/>
            <person name="Zhai J."/>
            <person name="Zhou L."/>
            <person name="Zuber A."/>
            <person name="Denarie J."/>
            <person name="Dixon R.A."/>
            <person name="May G.D."/>
            <person name="Schwartz D.C."/>
            <person name="Rogers J."/>
            <person name="Quetier F."/>
            <person name="Town C.D."/>
            <person name="Roe B.A."/>
        </authorList>
    </citation>
    <scope>NUCLEOTIDE SEQUENCE [LARGE SCALE GENOMIC DNA]</scope>
    <source>
        <strain evidence="1">A17</strain>
        <strain evidence="2 3">cv. Jemalong A17</strain>
    </source>
</reference>
<reference evidence="1 3" key="2">
    <citation type="journal article" date="2014" name="BMC Genomics">
        <title>An improved genome release (version Mt4.0) for the model legume Medicago truncatula.</title>
        <authorList>
            <person name="Tang H."/>
            <person name="Krishnakumar V."/>
            <person name="Bidwell S."/>
            <person name="Rosen B."/>
            <person name="Chan A."/>
            <person name="Zhou S."/>
            <person name="Gentzbittel L."/>
            <person name="Childs K.L."/>
            <person name="Yandell M."/>
            <person name="Gundlach H."/>
            <person name="Mayer K.F."/>
            <person name="Schwartz D.C."/>
            <person name="Town C.D."/>
        </authorList>
    </citation>
    <scope>GENOME REANNOTATION</scope>
    <source>
        <strain evidence="2 3">cv. Jemalong A17</strain>
    </source>
</reference>
<proteinExistence type="predicted"/>
<reference evidence="2" key="3">
    <citation type="submission" date="2015-04" db="UniProtKB">
        <authorList>
            <consortium name="EnsemblPlants"/>
        </authorList>
    </citation>
    <scope>IDENTIFICATION</scope>
    <source>
        <strain evidence="2">cv. Jemalong A17</strain>
    </source>
</reference>
<name>G7K8U2_MEDTR</name>
<evidence type="ECO:0000313" key="2">
    <source>
        <dbReference type="EnsemblPlants" id="AES97711"/>
    </source>
</evidence>
<dbReference type="Proteomes" id="UP000002051">
    <property type="component" value="Chromosome 5"/>
</dbReference>
<dbReference type="EnsemblPlants" id="AES97711">
    <property type="protein sequence ID" value="AES97711"/>
    <property type="gene ID" value="MTR_5g058740"/>
</dbReference>
<dbReference type="HOGENOM" id="CLU_2964357_0_0_1"/>